<evidence type="ECO:0000259" key="9">
    <source>
        <dbReference type="Pfam" id="PF08511"/>
    </source>
</evidence>
<evidence type="ECO:0000256" key="5">
    <source>
        <dbReference type="ARBA" id="ARBA00022946"/>
    </source>
</evidence>
<dbReference type="EMBL" id="JAEUBG010003944">
    <property type="protein sequence ID" value="KAH3682119.1"/>
    <property type="molecule type" value="Genomic_DNA"/>
</dbReference>
<evidence type="ECO:0000256" key="2">
    <source>
        <dbReference type="ARBA" id="ARBA00004749"/>
    </source>
</evidence>
<comment type="function">
    <text evidence="8">Membrane-associated protein that warps the membrane surface to access and bind aromatic isoprenes with high specificity, including ubiquinone (CoQ) isoprene intermediates and presents them directly to Coq7, therefore facilitating the Coq7-mediated hydroxylase step. Participates in the biosynthesis of coenzyme Q, also named ubiquinone, an essential lipid-soluble electron transporter for aerobic cellular respiration.</text>
</comment>
<dbReference type="InterPro" id="IPR013718">
    <property type="entry name" value="COQ9_C"/>
</dbReference>
<dbReference type="Pfam" id="PF08511">
    <property type="entry name" value="COQ9"/>
    <property type="match status" value="1"/>
</dbReference>
<evidence type="ECO:0000256" key="8">
    <source>
        <dbReference type="RuleBase" id="RU366063"/>
    </source>
</evidence>
<feature type="domain" description="COQ9 C-terminal" evidence="9">
    <location>
        <begin position="152"/>
        <end position="219"/>
    </location>
</feature>
<dbReference type="GO" id="GO:0006744">
    <property type="term" value="P:ubiquinone biosynthetic process"/>
    <property type="evidence" value="ECO:0007669"/>
    <property type="project" value="UniProtKB-UniRule"/>
</dbReference>
<protein>
    <recommendedName>
        <fullName evidence="8">Ubiquinone biosynthesis protein</fullName>
    </recommendedName>
</protein>
<evidence type="ECO:0000256" key="4">
    <source>
        <dbReference type="ARBA" id="ARBA00022688"/>
    </source>
</evidence>
<dbReference type="GO" id="GO:0005743">
    <property type="term" value="C:mitochondrial inner membrane"/>
    <property type="evidence" value="ECO:0007669"/>
    <property type="project" value="TreeGrafter"/>
</dbReference>
<evidence type="ECO:0000256" key="3">
    <source>
        <dbReference type="ARBA" id="ARBA00010766"/>
    </source>
</evidence>
<evidence type="ECO:0000256" key="6">
    <source>
        <dbReference type="ARBA" id="ARBA00023121"/>
    </source>
</evidence>
<dbReference type="InterPro" id="IPR012762">
    <property type="entry name" value="Ubiq_biosynth_COQ9"/>
</dbReference>
<dbReference type="GO" id="GO:0008289">
    <property type="term" value="F:lipid binding"/>
    <property type="evidence" value="ECO:0007669"/>
    <property type="project" value="UniProtKB-UniRule"/>
</dbReference>
<comment type="subcellular location">
    <subcellularLocation>
        <location evidence="1 8">Mitochondrion</location>
    </subcellularLocation>
</comment>
<accession>A0A9P8Q3C8</accession>
<dbReference type="AlphaFoldDB" id="A0A9P8Q3C8"/>
<comment type="similarity">
    <text evidence="3 8">Belongs to the COQ9 family.</text>
</comment>
<keyword evidence="5" id="KW-0809">Transit peptide</keyword>
<sequence length="245" mass="28446">MLRLNQLYKLKPTRITSRLLPSLRAYHSIQHDNALPLNSNSIEYKILNRALEEYTPSLGFTDEAILKSTRELGYNDSIIALFNNGSKFLDFYLKKQRLELLNFIESEEFKTLRSETDKVKYLVKTRLLLNAPYVQHLNQLQGRLIFFENLEDSFSELHQLADDVLFYSGDASNQFDWYTKRFEVASKYVMLETFMSQDKSEGFAKTLELVDEKFAEGSAVEETMEFLKFNAISLVSLIKSQASRG</sequence>
<organism evidence="10 11">
    <name type="scientific">Wickerhamomyces pijperi</name>
    <name type="common">Yeast</name>
    <name type="synonym">Pichia pijperi</name>
    <dbReference type="NCBI Taxonomy" id="599730"/>
    <lineage>
        <taxon>Eukaryota</taxon>
        <taxon>Fungi</taxon>
        <taxon>Dikarya</taxon>
        <taxon>Ascomycota</taxon>
        <taxon>Saccharomycotina</taxon>
        <taxon>Saccharomycetes</taxon>
        <taxon>Phaffomycetales</taxon>
        <taxon>Wickerhamomycetaceae</taxon>
        <taxon>Wickerhamomyces</taxon>
    </lineage>
</organism>
<dbReference type="NCBIfam" id="TIGR02396">
    <property type="entry name" value="diverge_rpsU"/>
    <property type="match status" value="1"/>
</dbReference>
<dbReference type="Proteomes" id="UP000774326">
    <property type="component" value="Unassembled WGS sequence"/>
</dbReference>
<keyword evidence="6 8" id="KW-0446">Lipid-binding</keyword>
<keyword evidence="7 8" id="KW-0496">Mitochondrion</keyword>
<evidence type="ECO:0000256" key="1">
    <source>
        <dbReference type="ARBA" id="ARBA00004173"/>
    </source>
</evidence>
<gene>
    <name evidence="10" type="ORF">WICPIJ_006922</name>
</gene>
<reference evidence="10" key="2">
    <citation type="submission" date="2021-01" db="EMBL/GenBank/DDBJ databases">
        <authorList>
            <person name="Schikora-Tamarit M.A."/>
        </authorList>
    </citation>
    <scope>NUCLEOTIDE SEQUENCE</scope>
    <source>
        <strain evidence="10">CBS2887</strain>
    </source>
</reference>
<evidence type="ECO:0000313" key="10">
    <source>
        <dbReference type="EMBL" id="KAH3682119.1"/>
    </source>
</evidence>
<reference evidence="10" key="1">
    <citation type="journal article" date="2021" name="Open Biol.">
        <title>Shared evolutionary footprints suggest mitochondrial oxidative damage underlies multiple complex I losses in fungi.</title>
        <authorList>
            <person name="Schikora-Tamarit M.A."/>
            <person name="Marcet-Houben M."/>
            <person name="Nosek J."/>
            <person name="Gabaldon T."/>
        </authorList>
    </citation>
    <scope>NUCLEOTIDE SEQUENCE</scope>
    <source>
        <strain evidence="10">CBS2887</strain>
    </source>
</reference>
<evidence type="ECO:0000313" key="11">
    <source>
        <dbReference type="Proteomes" id="UP000774326"/>
    </source>
</evidence>
<evidence type="ECO:0000256" key="7">
    <source>
        <dbReference type="ARBA" id="ARBA00023128"/>
    </source>
</evidence>
<name>A0A9P8Q3C8_WICPI</name>
<dbReference type="PANTHER" id="PTHR21427">
    <property type="entry name" value="UBIQUINONE BIOSYNTHESIS PROTEIN COQ9, MITOCHONDRIAL"/>
    <property type="match status" value="1"/>
</dbReference>
<comment type="caution">
    <text evidence="10">The sequence shown here is derived from an EMBL/GenBank/DDBJ whole genome shotgun (WGS) entry which is preliminary data.</text>
</comment>
<keyword evidence="4 8" id="KW-0831">Ubiquinone biosynthesis</keyword>
<proteinExistence type="inferred from homology"/>
<keyword evidence="11" id="KW-1185">Reference proteome</keyword>
<comment type="pathway">
    <text evidence="2 8">Cofactor biosynthesis; ubiquinone biosynthesis.</text>
</comment>
<dbReference type="PANTHER" id="PTHR21427:SF19">
    <property type="entry name" value="UBIQUINONE BIOSYNTHESIS PROTEIN COQ9, MITOCHONDRIAL"/>
    <property type="match status" value="1"/>
</dbReference>
<dbReference type="OrthoDB" id="619536at2759"/>